<name>A0A1F4PMU5_UNCK3</name>
<protein>
    <submittedName>
        <fullName evidence="1">Uncharacterized protein</fullName>
    </submittedName>
</protein>
<sequence length="231" mass="25984">MAKGLGAGHAGLNGQPIQNINMSFVKIHLDTGHMYTPYQRWCMLSSKKKVPSLKLNLDFCREREFNGGMGEPRREGEGLTMVSWDGKRLGELGREVFDLKIRSGKLETRYGGEDKVKILFFHGFNQGFREGYDKQLGQSGNLDRGVRMVPDYKPVDGADVVVIPEISYQAVLGEAVGEVFGSMATSKLKNLDPMFGLLGEKRKEMGESNPEILRAFDTIFEGFVEQYKYNR</sequence>
<gene>
    <name evidence="1" type="ORF">A2994_03975</name>
</gene>
<reference evidence="1 2" key="1">
    <citation type="journal article" date="2016" name="Nat. Commun.">
        <title>Thousands of microbial genomes shed light on interconnected biogeochemical processes in an aquifer system.</title>
        <authorList>
            <person name="Anantharaman K."/>
            <person name="Brown C.T."/>
            <person name="Hug L.A."/>
            <person name="Sharon I."/>
            <person name="Castelle C.J."/>
            <person name="Probst A.J."/>
            <person name="Thomas B.C."/>
            <person name="Singh A."/>
            <person name="Wilkins M.J."/>
            <person name="Karaoz U."/>
            <person name="Brodie E.L."/>
            <person name="Williams K.H."/>
            <person name="Hubbard S.S."/>
            <person name="Banfield J.F."/>
        </authorList>
    </citation>
    <scope>NUCLEOTIDE SEQUENCE [LARGE SCALE GENOMIC DNA]</scope>
</reference>
<dbReference type="Proteomes" id="UP000179010">
    <property type="component" value="Unassembled WGS sequence"/>
</dbReference>
<dbReference type="EMBL" id="METE01000015">
    <property type="protein sequence ID" value="OGB84958.1"/>
    <property type="molecule type" value="Genomic_DNA"/>
</dbReference>
<dbReference type="AlphaFoldDB" id="A0A1F4PMU5"/>
<evidence type="ECO:0000313" key="1">
    <source>
        <dbReference type="EMBL" id="OGB84958.1"/>
    </source>
</evidence>
<proteinExistence type="predicted"/>
<evidence type="ECO:0000313" key="2">
    <source>
        <dbReference type="Proteomes" id="UP000179010"/>
    </source>
</evidence>
<accession>A0A1F4PMU5</accession>
<organism evidence="1 2">
    <name type="scientific">candidate division Kazan bacterium RIFCSPLOWO2_01_FULL_48_13</name>
    <dbReference type="NCBI Taxonomy" id="1798539"/>
    <lineage>
        <taxon>Bacteria</taxon>
        <taxon>Bacteria division Kazan-3B-28</taxon>
    </lineage>
</organism>
<comment type="caution">
    <text evidence="1">The sequence shown here is derived from an EMBL/GenBank/DDBJ whole genome shotgun (WGS) entry which is preliminary data.</text>
</comment>